<gene>
    <name evidence="3" type="ORF">NCTC11820_01880</name>
</gene>
<name>A0A2X2YHG2_9ACTO</name>
<keyword evidence="2" id="KW-0812">Transmembrane</keyword>
<feature type="compositionally biased region" description="Polar residues" evidence="1">
    <location>
        <begin position="27"/>
        <end position="39"/>
    </location>
</feature>
<evidence type="ECO:0000313" key="3">
    <source>
        <dbReference type="EMBL" id="SQB65808.1"/>
    </source>
</evidence>
<sequence length="306" mass="32809">MDHTKSNGTPVFRSVSTGVPPEPTPLFNDSSEPAESTENVIDVPDEDTLTGEDVIDEVSGRSWDAERKRLRNEWVSWKAETTEVLNTSLSDARQAATDYTPKHEEVPAAESALTLKITVLGVVVVAVLALFAWFWPHPSSARADHSLDLTPVPDLQVLPEAEPTPLPITSVTSISGLPDGYDHPELAGMAADGKPETSWRTAALRSAMLVGGRGYGLVINLGDSPVQVKKVVVSSASTGGTLELRQGNADNFRQATVLGSQPLSSTVTYHLARPVETNSLVLWCTEMPTSAGGEYRLNISEIQVIG</sequence>
<dbReference type="EMBL" id="UASJ01000001">
    <property type="protein sequence ID" value="SQB65808.1"/>
    <property type="molecule type" value="Genomic_DNA"/>
</dbReference>
<dbReference type="GeneID" id="55564853"/>
<protein>
    <submittedName>
        <fullName evidence="3">Uncharacterized protein</fullName>
    </submittedName>
</protein>
<evidence type="ECO:0000313" key="4">
    <source>
        <dbReference type="Proteomes" id="UP000250245"/>
    </source>
</evidence>
<feature type="transmembrane region" description="Helical" evidence="2">
    <location>
        <begin position="117"/>
        <end position="135"/>
    </location>
</feature>
<keyword evidence="2" id="KW-1133">Transmembrane helix</keyword>
<reference evidence="3 4" key="1">
    <citation type="submission" date="2018-06" db="EMBL/GenBank/DDBJ databases">
        <authorList>
            <consortium name="Pathogen Informatics"/>
            <person name="Doyle S."/>
        </authorList>
    </citation>
    <scope>NUCLEOTIDE SEQUENCE [LARGE SCALE GENOMIC DNA]</scope>
    <source>
        <strain evidence="3 4">NCTC11820</strain>
    </source>
</reference>
<evidence type="ECO:0000256" key="2">
    <source>
        <dbReference type="SAM" id="Phobius"/>
    </source>
</evidence>
<dbReference type="RefSeq" id="WP_013188906.1">
    <property type="nucleotide sequence ID" value="NZ_CP068112.1"/>
</dbReference>
<feature type="region of interest" description="Disordered" evidence="1">
    <location>
        <begin position="1"/>
        <end position="41"/>
    </location>
</feature>
<evidence type="ECO:0000256" key="1">
    <source>
        <dbReference type="SAM" id="MobiDB-lite"/>
    </source>
</evidence>
<dbReference type="Proteomes" id="UP000250245">
    <property type="component" value="Unassembled WGS sequence"/>
</dbReference>
<organism evidence="3 4">
    <name type="scientific">Mobiluncus curtisii</name>
    <dbReference type="NCBI Taxonomy" id="2051"/>
    <lineage>
        <taxon>Bacteria</taxon>
        <taxon>Bacillati</taxon>
        <taxon>Actinomycetota</taxon>
        <taxon>Actinomycetes</taxon>
        <taxon>Actinomycetales</taxon>
        <taxon>Actinomycetaceae</taxon>
        <taxon>Mobiluncus</taxon>
    </lineage>
</organism>
<proteinExistence type="predicted"/>
<keyword evidence="2" id="KW-0472">Membrane</keyword>
<dbReference type="AlphaFoldDB" id="A0A2X2YHG2"/>
<feature type="compositionally biased region" description="Polar residues" evidence="1">
    <location>
        <begin position="1"/>
        <end position="17"/>
    </location>
</feature>
<accession>A0A2X2YHG2</accession>